<sequence>MIRGRKEGSTYASWFIGFDHDNTFGLPAFPELPPQSPHTPVHNKPVSRASSLETLLPAGQSKDLHSVKRSLTPVGTQTSLQTSTQSYTQTTEEAGSQTPYGVSSQTYTESTEEAGSQTPYGVSSQTYTQSTEEAGSQTASAASKQTYSRTAEVASQTQLVSNRIYGLNSEEVVSSRRISVSRQPYSQTTEASGTQTQFPDPSRLWSTEEVGSSRRLVVSKQPYNIYKEAFDGAKRAEEFKFRVKFDKLIGDLHLAIEENSQNGLTSVASPSYGDMMLTYKDRVKDLLKGFTQRLQIAYENFGAEDSSENTGQKVRQNVSRFIEELIGETVDLTSDEAVSDLSSLSDDSASDQNSFEDFIAQAVVSKLLESHIKGVNETVQLLHNNNYEKNNLTNQRTETQDNILGIQKDKLTSYDLRKSNKNIYTDDIDGYSSVTSNSERAGQITLPNGGNHSNHHVLSHKSDSIHSDTGDLSDEESVDFPLLPGKKAVDEDCIKVSKTGRKSDITHAVNKAVEINGINGDEADSYNSNEETDIVKEFEQLKAFVKQTRTRPQIKAIPFDDSEREEFHTRYSVFDRIQNYQPVLPDFSQFDNIDFASDDIDPDLLSMNLAIIPEETEEELEQEEEEDEHSDGKDIDQLSEFSEHDLLGRGDLDGSDDEENTFYANTSEELARISGQHKRAGGFKRLSSGSYSDNSEIDGKPNRRKAEQLYESVATDDIDGIHIPGPIVEPSRQDLKLLQDLVPAENDDPKFLVAPESVTVQEGDPVKFSCKVAGTAPI</sequence>
<feature type="domain" description="Ig-like" evidence="2">
    <location>
        <begin position="749"/>
        <end position="778"/>
    </location>
</feature>
<dbReference type="Proteomes" id="UP000678393">
    <property type="component" value="Unassembled WGS sequence"/>
</dbReference>
<evidence type="ECO:0000313" key="4">
    <source>
        <dbReference type="Proteomes" id="UP000678393"/>
    </source>
</evidence>
<feature type="non-terminal residue" evidence="3">
    <location>
        <position position="1"/>
    </location>
</feature>
<dbReference type="AlphaFoldDB" id="A0A8S3Z359"/>
<reference evidence="3" key="1">
    <citation type="submission" date="2021-04" db="EMBL/GenBank/DDBJ databases">
        <authorList>
            <consortium name="Molecular Ecology Group"/>
        </authorList>
    </citation>
    <scope>NUCLEOTIDE SEQUENCE</scope>
</reference>
<feature type="compositionally biased region" description="Acidic residues" evidence="1">
    <location>
        <begin position="617"/>
        <end position="629"/>
    </location>
</feature>
<evidence type="ECO:0000256" key="1">
    <source>
        <dbReference type="SAM" id="MobiDB-lite"/>
    </source>
</evidence>
<name>A0A8S3Z359_9EUPU</name>
<evidence type="ECO:0000259" key="2">
    <source>
        <dbReference type="PROSITE" id="PS50835"/>
    </source>
</evidence>
<evidence type="ECO:0000313" key="3">
    <source>
        <dbReference type="EMBL" id="CAG5122040.1"/>
    </source>
</evidence>
<feature type="region of interest" description="Disordered" evidence="1">
    <location>
        <begin position="58"/>
        <end position="143"/>
    </location>
</feature>
<dbReference type="EMBL" id="CAJHNH020001221">
    <property type="protein sequence ID" value="CAG5122040.1"/>
    <property type="molecule type" value="Genomic_DNA"/>
</dbReference>
<dbReference type="OrthoDB" id="10072397at2759"/>
<feature type="compositionally biased region" description="Low complexity" evidence="1">
    <location>
        <begin position="76"/>
        <end position="91"/>
    </location>
</feature>
<feature type="region of interest" description="Disordered" evidence="1">
    <location>
        <begin position="674"/>
        <end position="707"/>
    </location>
</feature>
<feature type="region of interest" description="Disordered" evidence="1">
    <location>
        <begin position="617"/>
        <end position="636"/>
    </location>
</feature>
<gene>
    <name evidence="3" type="ORF">CUNI_LOCUS7598</name>
</gene>
<dbReference type="InterPro" id="IPR007110">
    <property type="entry name" value="Ig-like_dom"/>
</dbReference>
<feature type="region of interest" description="Disordered" evidence="1">
    <location>
        <begin position="448"/>
        <end position="477"/>
    </location>
</feature>
<feature type="region of interest" description="Disordered" evidence="1">
    <location>
        <begin position="30"/>
        <end position="49"/>
    </location>
</feature>
<feature type="compositionally biased region" description="Basic and acidic residues" evidence="1">
    <location>
        <begin position="697"/>
        <end position="707"/>
    </location>
</feature>
<feature type="compositionally biased region" description="Polar residues" evidence="1">
    <location>
        <begin position="183"/>
        <end position="199"/>
    </location>
</feature>
<accession>A0A8S3Z359</accession>
<protein>
    <recommendedName>
        <fullName evidence="2">Ig-like domain-containing protein</fullName>
    </recommendedName>
</protein>
<feature type="compositionally biased region" description="Basic and acidic residues" evidence="1">
    <location>
        <begin position="460"/>
        <end position="469"/>
    </location>
</feature>
<organism evidence="3 4">
    <name type="scientific">Candidula unifasciata</name>
    <dbReference type="NCBI Taxonomy" id="100452"/>
    <lineage>
        <taxon>Eukaryota</taxon>
        <taxon>Metazoa</taxon>
        <taxon>Spiralia</taxon>
        <taxon>Lophotrochozoa</taxon>
        <taxon>Mollusca</taxon>
        <taxon>Gastropoda</taxon>
        <taxon>Heterobranchia</taxon>
        <taxon>Euthyneura</taxon>
        <taxon>Panpulmonata</taxon>
        <taxon>Eupulmonata</taxon>
        <taxon>Stylommatophora</taxon>
        <taxon>Helicina</taxon>
        <taxon>Helicoidea</taxon>
        <taxon>Geomitridae</taxon>
        <taxon>Candidula</taxon>
    </lineage>
</organism>
<keyword evidence="4" id="KW-1185">Reference proteome</keyword>
<feature type="compositionally biased region" description="Polar residues" evidence="1">
    <location>
        <begin position="92"/>
        <end position="143"/>
    </location>
</feature>
<feature type="region of interest" description="Disordered" evidence="1">
    <location>
        <begin position="176"/>
        <end position="205"/>
    </location>
</feature>
<proteinExistence type="predicted"/>
<comment type="caution">
    <text evidence="3">The sequence shown here is derived from an EMBL/GenBank/DDBJ whole genome shotgun (WGS) entry which is preliminary data.</text>
</comment>
<dbReference type="PROSITE" id="PS50835">
    <property type="entry name" value="IG_LIKE"/>
    <property type="match status" value="1"/>
</dbReference>